<keyword evidence="1" id="KW-0472">Membrane</keyword>
<comment type="caution">
    <text evidence="2">The sequence shown here is derived from an EMBL/GenBank/DDBJ whole genome shotgun (WGS) entry which is preliminary data.</text>
</comment>
<dbReference type="EMBL" id="SEOQ01000093">
    <property type="protein sequence ID" value="TFY70605.1"/>
    <property type="molecule type" value="Genomic_DNA"/>
</dbReference>
<feature type="transmembrane region" description="Helical" evidence="1">
    <location>
        <begin position="161"/>
        <end position="181"/>
    </location>
</feature>
<evidence type="ECO:0008006" key="4">
    <source>
        <dbReference type="Google" id="ProtNLM"/>
    </source>
</evidence>
<gene>
    <name evidence="2" type="ORF">EVG20_g2401</name>
</gene>
<reference evidence="2 3" key="1">
    <citation type="submission" date="2019-02" db="EMBL/GenBank/DDBJ databases">
        <title>Genome sequencing of the rare red list fungi Dentipellis fragilis.</title>
        <authorList>
            <person name="Buettner E."/>
            <person name="Kellner H."/>
        </authorList>
    </citation>
    <scope>NUCLEOTIDE SEQUENCE [LARGE SCALE GENOMIC DNA]</scope>
    <source>
        <strain evidence="2 3">DSM 105465</strain>
    </source>
</reference>
<feature type="transmembrane region" description="Helical" evidence="1">
    <location>
        <begin position="69"/>
        <end position="88"/>
    </location>
</feature>
<feature type="transmembrane region" description="Helical" evidence="1">
    <location>
        <begin position="131"/>
        <end position="155"/>
    </location>
</feature>
<keyword evidence="1" id="KW-1133">Transmembrane helix</keyword>
<keyword evidence="1" id="KW-0812">Transmembrane</keyword>
<evidence type="ECO:0000313" key="2">
    <source>
        <dbReference type="EMBL" id="TFY70605.1"/>
    </source>
</evidence>
<dbReference type="Proteomes" id="UP000298327">
    <property type="component" value="Unassembled WGS sequence"/>
</dbReference>
<proteinExistence type="predicted"/>
<evidence type="ECO:0000313" key="3">
    <source>
        <dbReference type="Proteomes" id="UP000298327"/>
    </source>
</evidence>
<dbReference type="AlphaFoldDB" id="A0A4Y9Z784"/>
<dbReference type="OrthoDB" id="3225366at2759"/>
<sequence>MSPFVQLDKVLPPVIESIRTDWITSCQSAAVVSALFASIAAQLLSTMGLTGDSSSGVTNAAALKALMVFAYSSLLLSCSATISSLILIDEFGELPMHAARTKDAPRREDTVGASTSELLEMFGARPKWKWVMYHWLVCLVAGICCMVMQIILYVWLTEGLAVKIVLLLVTVFTVLPLLFLIPARRRHSFSAPHSPSSPGGP</sequence>
<organism evidence="2 3">
    <name type="scientific">Dentipellis fragilis</name>
    <dbReference type="NCBI Taxonomy" id="205917"/>
    <lineage>
        <taxon>Eukaryota</taxon>
        <taxon>Fungi</taxon>
        <taxon>Dikarya</taxon>
        <taxon>Basidiomycota</taxon>
        <taxon>Agaricomycotina</taxon>
        <taxon>Agaricomycetes</taxon>
        <taxon>Russulales</taxon>
        <taxon>Hericiaceae</taxon>
        <taxon>Dentipellis</taxon>
    </lineage>
</organism>
<accession>A0A4Y9Z784</accession>
<protein>
    <recommendedName>
        <fullName evidence="4">Transmembrane protein</fullName>
    </recommendedName>
</protein>
<feature type="transmembrane region" description="Helical" evidence="1">
    <location>
        <begin position="29"/>
        <end position="49"/>
    </location>
</feature>
<name>A0A4Y9Z784_9AGAM</name>
<evidence type="ECO:0000256" key="1">
    <source>
        <dbReference type="SAM" id="Phobius"/>
    </source>
</evidence>
<keyword evidence="3" id="KW-1185">Reference proteome</keyword>